<comment type="caution">
    <text evidence="1">The sequence shown here is derived from an EMBL/GenBank/DDBJ whole genome shotgun (WGS) entry which is preliminary data.</text>
</comment>
<reference evidence="1 2" key="1">
    <citation type="submission" date="2019-01" db="EMBL/GenBank/DDBJ databases">
        <title>Spirosoma flava sp. nov., a propanil-degrading bacterium isolated from herbicide-contaminated soil.</title>
        <authorList>
            <person name="Zhang L."/>
            <person name="Jiang J.-D."/>
        </authorList>
    </citation>
    <scope>NUCLEOTIDE SEQUENCE [LARGE SCALE GENOMIC DNA]</scope>
    <source>
        <strain evidence="1 2">TY50</strain>
    </source>
</reference>
<sequence length="199" mass="21603">MKFITGIGLAVLIGLLGTPATAQIDLPRRPFVNYTELGGLFGRVAYTQTATGPDVTVENKVSFTAQTFNGVQLTRQLAVGGVVGIDWYRAALLMPVGAGIRFDFVRHPRKNVRLFGMADAGYGFAWLHQGSTGYETNGGLMLNPGLGLRLGRPASSAFILTVGYKRQYVFVQKPISGDVISRNESRLYNRLTIRAGVSF</sequence>
<dbReference type="AlphaFoldDB" id="A0A4Q2ULB4"/>
<protein>
    <recommendedName>
        <fullName evidence="3">Outer membrane protein beta-barrel domain-containing protein</fullName>
    </recommendedName>
</protein>
<evidence type="ECO:0000313" key="2">
    <source>
        <dbReference type="Proteomes" id="UP000290407"/>
    </source>
</evidence>
<evidence type="ECO:0008006" key="3">
    <source>
        <dbReference type="Google" id="ProtNLM"/>
    </source>
</evidence>
<dbReference type="RefSeq" id="WP_077924191.1">
    <property type="nucleotide sequence ID" value="NZ_SBLB01000005.1"/>
</dbReference>
<name>A0A4Q2ULB4_9BACT</name>
<dbReference type="EMBL" id="SBLB01000005">
    <property type="protein sequence ID" value="RYC68290.1"/>
    <property type="molecule type" value="Genomic_DNA"/>
</dbReference>
<accession>A0A4Q2ULB4</accession>
<keyword evidence="2" id="KW-1185">Reference proteome</keyword>
<proteinExistence type="predicted"/>
<organism evidence="1 2">
    <name type="scientific">Spirosoma sordidisoli</name>
    <dbReference type="NCBI Taxonomy" id="2502893"/>
    <lineage>
        <taxon>Bacteria</taxon>
        <taxon>Pseudomonadati</taxon>
        <taxon>Bacteroidota</taxon>
        <taxon>Cytophagia</taxon>
        <taxon>Cytophagales</taxon>
        <taxon>Cytophagaceae</taxon>
        <taxon>Spirosoma</taxon>
    </lineage>
</organism>
<gene>
    <name evidence="1" type="ORF">EQG79_18155</name>
</gene>
<evidence type="ECO:0000313" key="1">
    <source>
        <dbReference type="EMBL" id="RYC68290.1"/>
    </source>
</evidence>
<dbReference type="Proteomes" id="UP000290407">
    <property type="component" value="Unassembled WGS sequence"/>
</dbReference>